<feature type="chain" id="PRO_5042618533" evidence="5">
    <location>
        <begin position="24"/>
        <end position="147"/>
    </location>
</feature>
<dbReference type="GO" id="GO:0005179">
    <property type="term" value="F:hormone activity"/>
    <property type="evidence" value="ECO:0007669"/>
    <property type="project" value="InterPro"/>
</dbReference>
<organism evidence="7 8">
    <name type="scientific">Petromyzon marinus</name>
    <name type="common">Sea lamprey</name>
    <dbReference type="NCBI Taxonomy" id="7757"/>
    <lineage>
        <taxon>Eukaryota</taxon>
        <taxon>Metazoa</taxon>
        <taxon>Chordata</taxon>
        <taxon>Craniata</taxon>
        <taxon>Vertebrata</taxon>
        <taxon>Cyclostomata</taxon>
        <taxon>Hyperoartia</taxon>
        <taxon>Petromyzontiformes</taxon>
        <taxon>Petromyzontidae</taxon>
        <taxon>Petromyzon</taxon>
    </lineage>
</organism>
<evidence type="ECO:0000256" key="5">
    <source>
        <dbReference type="SAM" id="SignalP"/>
    </source>
</evidence>
<dbReference type="Gene3D" id="6.10.250.2190">
    <property type="match status" value="1"/>
</dbReference>
<dbReference type="PANTHER" id="PTHR10505">
    <property type="entry name" value="CALCITONIN-RELATED"/>
    <property type="match status" value="1"/>
</dbReference>
<dbReference type="SMART" id="SM00113">
    <property type="entry name" value="CALCITONIN"/>
    <property type="match status" value="1"/>
</dbReference>
<dbReference type="GO" id="GO:0007189">
    <property type="term" value="P:adenylate cyclase-activating G protein-coupled receptor signaling pathway"/>
    <property type="evidence" value="ECO:0007669"/>
    <property type="project" value="TreeGrafter"/>
</dbReference>
<feature type="signal peptide" evidence="5">
    <location>
        <begin position="1"/>
        <end position="23"/>
    </location>
</feature>
<dbReference type="KEGG" id="pmrn:116944467"/>
<dbReference type="PROSITE" id="PS00258">
    <property type="entry name" value="CALCITONIN"/>
    <property type="match status" value="1"/>
</dbReference>
<evidence type="ECO:0000256" key="3">
    <source>
        <dbReference type="PIRSR" id="PIRSR621116-50"/>
    </source>
</evidence>
<accession>A0AAJ7TCC0</accession>
<evidence type="ECO:0000256" key="2">
    <source>
        <dbReference type="ARBA" id="ARBA00023157"/>
    </source>
</evidence>
<dbReference type="GO" id="GO:0051480">
    <property type="term" value="P:regulation of cytosolic calcium ion concentration"/>
    <property type="evidence" value="ECO:0007669"/>
    <property type="project" value="TreeGrafter"/>
</dbReference>
<sequence length="147" mass="15864">MWARRTVCLLLVCATCSPQPSSAYPPPRDMERGTSLETNEAGLDPALVVGWVIVVPADSVSRPIVLTPSETRLLLSGPGETSALQSNSLHQPEEEEEEAARSLVHKRACNTATCATQRLMDFLSRARGMEGAGPTDTGASTFGRRRR</sequence>
<feature type="region of interest" description="Disordered" evidence="4">
    <location>
        <begin position="75"/>
        <end position="101"/>
    </location>
</feature>
<feature type="domain" description="Calcitonin peptide-like" evidence="6">
    <location>
        <begin position="106"/>
        <end position="146"/>
    </location>
</feature>
<feature type="region of interest" description="Disordered" evidence="4">
    <location>
        <begin position="126"/>
        <end position="147"/>
    </location>
</feature>
<dbReference type="RefSeq" id="XP_032813992.1">
    <property type="nucleotide sequence ID" value="XM_032958101.1"/>
</dbReference>
<evidence type="ECO:0000256" key="4">
    <source>
        <dbReference type="SAM" id="MobiDB-lite"/>
    </source>
</evidence>
<dbReference type="PANTHER" id="PTHR10505:SF3">
    <property type="entry name" value="CALCITONIN GENE-RELATED PEPTIDE 2"/>
    <property type="match status" value="1"/>
</dbReference>
<keyword evidence="7" id="KW-1185">Reference proteome</keyword>
<evidence type="ECO:0000313" key="8">
    <source>
        <dbReference type="RefSeq" id="XP_032813992.1"/>
    </source>
</evidence>
<name>A0AAJ7TCC0_PETMA</name>
<dbReference type="GO" id="GO:0031716">
    <property type="term" value="F:calcitonin receptor binding"/>
    <property type="evidence" value="ECO:0007669"/>
    <property type="project" value="TreeGrafter"/>
</dbReference>
<comment type="similarity">
    <text evidence="1">Belongs to the calcitonin family.</text>
</comment>
<keyword evidence="5" id="KW-0732">Signal</keyword>
<dbReference type="InterPro" id="IPR018360">
    <property type="entry name" value="Calcitonin_CS"/>
</dbReference>
<dbReference type="Proteomes" id="UP001318040">
    <property type="component" value="Chromosome 21"/>
</dbReference>
<protein>
    <submittedName>
        <fullName evidence="8">Calcitonin gene-related peptide 2-like</fullName>
    </submittedName>
</protein>
<evidence type="ECO:0000313" key="7">
    <source>
        <dbReference type="Proteomes" id="UP001318040"/>
    </source>
</evidence>
<dbReference type="InterPro" id="IPR001693">
    <property type="entry name" value="Calcitonin_peptide-like"/>
</dbReference>
<feature type="disulfide bond" evidence="3">
    <location>
        <begin position="109"/>
        <end position="114"/>
    </location>
</feature>
<keyword evidence="2 3" id="KW-1015">Disulfide bond</keyword>
<dbReference type="GO" id="GO:0005615">
    <property type="term" value="C:extracellular space"/>
    <property type="evidence" value="ECO:0007669"/>
    <property type="project" value="TreeGrafter"/>
</dbReference>
<dbReference type="AlphaFoldDB" id="A0AAJ7TCC0"/>
<dbReference type="InterPro" id="IPR021117">
    <property type="entry name" value="Calcitonin-like"/>
</dbReference>
<evidence type="ECO:0000256" key="1">
    <source>
        <dbReference type="ARBA" id="ARBA00009222"/>
    </source>
</evidence>
<dbReference type="Pfam" id="PF00214">
    <property type="entry name" value="Calc_CGRP_IAPP"/>
    <property type="match status" value="1"/>
</dbReference>
<proteinExistence type="inferred from homology"/>
<evidence type="ECO:0000259" key="6">
    <source>
        <dbReference type="SMART" id="SM00113"/>
    </source>
</evidence>
<dbReference type="InterPro" id="IPR021116">
    <property type="entry name" value="Calcitonin/adrenomedullin"/>
</dbReference>
<reference evidence="8" key="1">
    <citation type="submission" date="2025-08" db="UniProtKB">
        <authorList>
            <consortium name="RefSeq"/>
        </authorList>
    </citation>
    <scope>IDENTIFICATION</scope>
    <source>
        <tissue evidence="8">Sperm</tissue>
    </source>
</reference>
<gene>
    <name evidence="8" type="primary">LOC116944467</name>
</gene>